<evidence type="ECO:0000256" key="1">
    <source>
        <dbReference type="SAM" id="Phobius"/>
    </source>
</evidence>
<keyword evidence="1" id="KW-0472">Membrane</keyword>
<organism evidence="2 3">
    <name type="scientific">Phocaeicola vulgatus</name>
    <name type="common">Bacteroides vulgatus</name>
    <dbReference type="NCBI Taxonomy" id="821"/>
    <lineage>
        <taxon>Bacteria</taxon>
        <taxon>Pseudomonadati</taxon>
        <taxon>Bacteroidota</taxon>
        <taxon>Bacteroidia</taxon>
        <taxon>Bacteroidales</taxon>
        <taxon>Bacteroidaceae</taxon>
        <taxon>Phocaeicola</taxon>
    </lineage>
</organism>
<proteinExistence type="predicted"/>
<keyword evidence="1" id="KW-0812">Transmembrane</keyword>
<evidence type="ECO:0000313" key="2">
    <source>
        <dbReference type="EMBL" id="RGR40532.1"/>
    </source>
</evidence>
<reference evidence="2 3" key="1">
    <citation type="submission" date="2018-08" db="EMBL/GenBank/DDBJ databases">
        <title>A genome reference for cultivated species of the human gut microbiota.</title>
        <authorList>
            <person name="Zou Y."/>
            <person name="Xue W."/>
            <person name="Luo G."/>
        </authorList>
    </citation>
    <scope>NUCLEOTIDE SEQUENCE [LARGE SCALE GENOMIC DNA]</scope>
    <source>
        <strain evidence="2 3">AF25-30LB</strain>
    </source>
</reference>
<protein>
    <submittedName>
        <fullName evidence="2">Uncharacterized protein</fullName>
    </submittedName>
</protein>
<dbReference type="AlphaFoldDB" id="A0A174WDP0"/>
<dbReference type="Proteomes" id="UP000266497">
    <property type="component" value="Unassembled WGS sequence"/>
</dbReference>
<dbReference type="RefSeq" id="WP_057279938.1">
    <property type="nucleotide sequence ID" value="NZ_CZBK01000025.1"/>
</dbReference>
<name>A0A174WDP0_PHOVU</name>
<feature type="transmembrane region" description="Helical" evidence="1">
    <location>
        <begin position="6"/>
        <end position="27"/>
    </location>
</feature>
<comment type="caution">
    <text evidence="2">The sequence shown here is derived from an EMBL/GenBank/DDBJ whole genome shotgun (WGS) entry which is preliminary data.</text>
</comment>
<gene>
    <name evidence="2" type="ORF">DWY53_08960</name>
</gene>
<dbReference type="EMBL" id="QRUD01000020">
    <property type="protein sequence ID" value="RGR40532.1"/>
    <property type="molecule type" value="Genomic_DNA"/>
</dbReference>
<keyword evidence="1" id="KW-1133">Transmembrane helix</keyword>
<evidence type="ECO:0000313" key="3">
    <source>
        <dbReference type="Proteomes" id="UP000266497"/>
    </source>
</evidence>
<accession>A0A174WDP0</accession>
<sequence length="275" mass="31784">MNDILISLLAGAIGALIGTFFGTYFLARRQENKIDKVRNIAIKGLNIIKGYAKDNKTFSAANNEFNNKINIAEKRAILVAMHKLGIPIINTEKDTFNIKEIRFGNRTIDSIEINDIILQIEKGHCDNLFFLEVDSYFSSNIRTETIRSIAKRFIEEVLTNSKVDFNERKIIYPKNWFNNFTYGEKINTSVFREVINNEEYFDENGSPIKEKLKEVSKEIDLGLWDNYLFWDYNAYASIVSQNKVNDMLIRQFSMSISPTIVNSQQANMQNENNTK</sequence>